<dbReference type="EMBL" id="JBHMCE010000004">
    <property type="protein sequence ID" value="MFB9527545.1"/>
    <property type="molecule type" value="Genomic_DNA"/>
</dbReference>
<organism evidence="1 2">
    <name type="scientific">Nonomuraea roseola</name>
    <dbReference type="NCBI Taxonomy" id="46179"/>
    <lineage>
        <taxon>Bacteria</taxon>
        <taxon>Bacillati</taxon>
        <taxon>Actinomycetota</taxon>
        <taxon>Actinomycetes</taxon>
        <taxon>Streptosporangiales</taxon>
        <taxon>Streptosporangiaceae</taxon>
        <taxon>Nonomuraea</taxon>
    </lineage>
</organism>
<dbReference type="Proteomes" id="UP001589646">
    <property type="component" value="Unassembled WGS sequence"/>
</dbReference>
<proteinExistence type="predicted"/>
<dbReference type="RefSeq" id="WP_346127248.1">
    <property type="nucleotide sequence ID" value="NZ_BAAAXC010000015.1"/>
</dbReference>
<accession>A0ABV5PWF4</accession>
<evidence type="ECO:0000313" key="2">
    <source>
        <dbReference type="Proteomes" id="UP001589646"/>
    </source>
</evidence>
<dbReference type="InterPro" id="IPR028961">
    <property type="entry name" value="Imm21"/>
</dbReference>
<dbReference type="Pfam" id="PF15589">
    <property type="entry name" value="Imm21"/>
    <property type="match status" value="1"/>
</dbReference>
<comment type="caution">
    <text evidence="1">The sequence shown here is derived from an EMBL/GenBank/DDBJ whole genome shotgun (WGS) entry which is preliminary data.</text>
</comment>
<gene>
    <name evidence="1" type="ORF">ACFFRN_13070</name>
</gene>
<protein>
    <submittedName>
        <fullName evidence="1">Imm21 family immunity protein</fullName>
    </submittedName>
</protein>
<reference evidence="1 2" key="1">
    <citation type="submission" date="2024-09" db="EMBL/GenBank/DDBJ databases">
        <authorList>
            <person name="Sun Q."/>
            <person name="Mori K."/>
        </authorList>
    </citation>
    <scope>NUCLEOTIDE SEQUENCE [LARGE SCALE GENOMIC DNA]</scope>
    <source>
        <strain evidence="1 2">JCM 3323</strain>
    </source>
</reference>
<evidence type="ECO:0000313" key="1">
    <source>
        <dbReference type="EMBL" id="MFB9527545.1"/>
    </source>
</evidence>
<keyword evidence="2" id="KW-1185">Reference proteome</keyword>
<sequence length="101" mass="11438">MTTYLTAERLFVRWAAANSEADLVAAAKRALADQPDWDDDEDLNWEVQEAVVLFDSAVPGAELEPDDRLIVDLEPGQYRVRATYTKDEGNWMILVQLQPTI</sequence>
<name>A0ABV5PWF4_9ACTN</name>